<evidence type="ECO:0000313" key="2">
    <source>
        <dbReference type="Proteomes" id="UP000642284"/>
    </source>
</evidence>
<sequence length="50" mass="5362">MTLVETGTRAVIGAVFGPARDGETSYATRLLHHLTPGMLVSWDRGFGSND</sequence>
<reference evidence="1 2" key="1">
    <citation type="submission" date="2020-08" db="EMBL/GenBank/DDBJ databases">
        <title>Genemic of Streptomyces polyaspartic.</title>
        <authorList>
            <person name="Liu W."/>
        </authorList>
    </citation>
    <scope>NUCLEOTIDE SEQUENCE [LARGE SCALE GENOMIC DNA]</scope>
    <source>
        <strain evidence="1 2">TRM66268-LWL</strain>
    </source>
</reference>
<dbReference type="EMBL" id="JACTVJ010000044">
    <property type="protein sequence ID" value="MBC9719497.1"/>
    <property type="molecule type" value="Genomic_DNA"/>
</dbReference>
<protein>
    <recommendedName>
        <fullName evidence="3">Transposase</fullName>
    </recommendedName>
</protein>
<evidence type="ECO:0008006" key="3">
    <source>
        <dbReference type="Google" id="ProtNLM"/>
    </source>
</evidence>
<dbReference type="RefSeq" id="WP_187819901.1">
    <property type="nucleotide sequence ID" value="NZ_JACTVJ010000044.1"/>
</dbReference>
<comment type="caution">
    <text evidence="1">The sequence shown here is derived from an EMBL/GenBank/DDBJ whole genome shotgun (WGS) entry which is preliminary data.</text>
</comment>
<name>A0ABR7SVG1_9ACTN</name>
<proteinExistence type="predicted"/>
<gene>
    <name evidence="1" type="ORF">H9Y04_44050</name>
</gene>
<evidence type="ECO:0000313" key="1">
    <source>
        <dbReference type="EMBL" id="MBC9719497.1"/>
    </source>
</evidence>
<keyword evidence="2" id="KW-1185">Reference proteome</keyword>
<organism evidence="1 2">
    <name type="scientific">Streptomyces polyasparticus</name>
    <dbReference type="NCBI Taxonomy" id="2767826"/>
    <lineage>
        <taxon>Bacteria</taxon>
        <taxon>Bacillati</taxon>
        <taxon>Actinomycetota</taxon>
        <taxon>Actinomycetes</taxon>
        <taxon>Kitasatosporales</taxon>
        <taxon>Streptomycetaceae</taxon>
        <taxon>Streptomyces</taxon>
    </lineage>
</organism>
<dbReference type="Proteomes" id="UP000642284">
    <property type="component" value="Unassembled WGS sequence"/>
</dbReference>
<accession>A0ABR7SVG1</accession>